<name>A0AAD5V290_9APHY</name>
<keyword evidence="9" id="KW-1185">Reference proteome</keyword>
<organism evidence="8 9">
    <name type="scientific">Meripilus lineatus</name>
    <dbReference type="NCBI Taxonomy" id="2056292"/>
    <lineage>
        <taxon>Eukaryota</taxon>
        <taxon>Fungi</taxon>
        <taxon>Dikarya</taxon>
        <taxon>Basidiomycota</taxon>
        <taxon>Agaricomycotina</taxon>
        <taxon>Agaricomycetes</taxon>
        <taxon>Polyporales</taxon>
        <taxon>Meripilaceae</taxon>
        <taxon>Meripilus</taxon>
    </lineage>
</organism>
<evidence type="ECO:0000256" key="2">
    <source>
        <dbReference type="ARBA" id="ARBA00022448"/>
    </source>
</evidence>
<evidence type="ECO:0000256" key="1">
    <source>
        <dbReference type="ARBA" id="ARBA00004141"/>
    </source>
</evidence>
<dbReference type="PANTHER" id="PTHR33281">
    <property type="entry name" value="UPF0187 PROTEIN YNEE"/>
    <property type="match status" value="1"/>
</dbReference>
<dbReference type="PANTHER" id="PTHR33281:SF21">
    <property type="entry name" value="MEMBRANE PROTEIN"/>
    <property type="match status" value="1"/>
</dbReference>
<evidence type="ECO:0000256" key="4">
    <source>
        <dbReference type="ARBA" id="ARBA00022989"/>
    </source>
</evidence>
<evidence type="ECO:0000256" key="3">
    <source>
        <dbReference type="ARBA" id="ARBA00022692"/>
    </source>
</evidence>
<dbReference type="InterPro" id="IPR044669">
    <property type="entry name" value="YneE/VCCN1/2-like"/>
</dbReference>
<reference evidence="8" key="1">
    <citation type="submission" date="2022-07" db="EMBL/GenBank/DDBJ databases">
        <title>Genome Sequence of Physisporinus lineatus.</title>
        <authorList>
            <person name="Buettner E."/>
        </authorList>
    </citation>
    <scope>NUCLEOTIDE SEQUENCE</scope>
    <source>
        <strain evidence="8">VT162</strain>
    </source>
</reference>
<keyword evidence="6" id="KW-0472">Membrane</keyword>
<dbReference type="GO" id="GO:0016020">
    <property type="term" value="C:membrane"/>
    <property type="evidence" value="ECO:0007669"/>
    <property type="project" value="UniProtKB-SubCell"/>
</dbReference>
<evidence type="ECO:0000256" key="5">
    <source>
        <dbReference type="ARBA" id="ARBA00023065"/>
    </source>
</evidence>
<feature type="region of interest" description="Disordered" evidence="7">
    <location>
        <begin position="452"/>
        <end position="516"/>
    </location>
</feature>
<dbReference type="EMBL" id="JANAWD010000197">
    <property type="protein sequence ID" value="KAJ3484223.1"/>
    <property type="molecule type" value="Genomic_DNA"/>
</dbReference>
<feature type="compositionally biased region" description="Polar residues" evidence="7">
    <location>
        <begin position="452"/>
        <end position="465"/>
    </location>
</feature>
<keyword evidence="2" id="KW-0813">Transport</keyword>
<comment type="caution">
    <text evidence="8">The sequence shown here is derived from an EMBL/GenBank/DDBJ whole genome shotgun (WGS) entry which is preliminary data.</text>
</comment>
<comment type="subcellular location">
    <subcellularLocation>
        <location evidence="1">Membrane</location>
        <topology evidence="1">Multi-pass membrane protein</topology>
    </subcellularLocation>
</comment>
<proteinExistence type="predicted"/>
<evidence type="ECO:0000313" key="8">
    <source>
        <dbReference type="EMBL" id="KAJ3484223.1"/>
    </source>
</evidence>
<evidence type="ECO:0000256" key="7">
    <source>
        <dbReference type="SAM" id="MobiDB-lite"/>
    </source>
</evidence>
<evidence type="ECO:0000256" key="6">
    <source>
        <dbReference type="ARBA" id="ARBA00023136"/>
    </source>
</evidence>
<dbReference type="Proteomes" id="UP001212997">
    <property type="component" value="Unassembled WGS sequence"/>
</dbReference>
<sequence>MSRRRLAAGGLALEHQLQLPAPLYVRSTLTPRLGLGSPNLPDTPILRAISSVVLPSPLSISSRGDSRILPFTPLNQILPKLTSPPRHYPVPSVFRQSLKLPWLTPKPDISNSGNSCEYLPSTPDSPSASFDAFQAPSTSLDISRLTERFRALRAQSLHDPANSVLQARQAVTPDVTRNQLSLKTLIPSRAKPIRSQSCESVPSLIRKRLVAPFNGSDPALASPLFKYSPALKDRVVSPLASNPPTSRIASPKLSAFILTETTGRVEDAKCSNDQDHYVRPEDEDTHEATVEKIFVVTRCIAYQRKLTLFATLVAYLGSKGHNVSLTNSVVPLFSVVVGLILVFRNGTSYDRYYEGRKDFANLITHIRNLTRNIWINVATPPSDDKGKASATLTAKQLRRKKVETLKLCVSFAYAAKHYLRGEDGLDWADYTGILPSSVVRLSQPSSRRTSTWASYVATARTSASGSREESDEEGAGNGDEETGPIRKDSLDATKRIRVKRSKDNMKQPSVKSPRTPLLSSTLHQTIDFHADPDSLTTPLPLVIAHELSAKIFRFKRDGYLETVGPAGTNALNASVQGMVDMLTAMERVANTPIPRSYSIHLKQCVTLYLFSLPFTLIKDLGWGMIPAVTAIAFTLMGIEGIADEIEMPFGLDKFDLPLERYCEDVKEEVEYMIERLPEGGEGMYGLDDGEGDD</sequence>
<evidence type="ECO:0000313" key="9">
    <source>
        <dbReference type="Proteomes" id="UP001212997"/>
    </source>
</evidence>
<dbReference type="GO" id="GO:0005254">
    <property type="term" value="F:chloride channel activity"/>
    <property type="evidence" value="ECO:0007669"/>
    <property type="project" value="InterPro"/>
</dbReference>
<gene>
    <name evidence="8" type="ORF">NLI96_g5785</name>
</gene>
<accession>A0AAD5V290</accession>
<feature type="compositionally biased region" description="Basic and acidic residues" evidence="7">
    <location>
        <begin position="483"/>
        <end position="494"/>
    </location>
</feature>
<protein>
    <submittedName>
        <fullName evidence="8">Uncharacterized protein</fullName>
    </submittedName>
</protein>
<feature type="compositionally biased region" description="Acidic residues" evidence="7">
    <location>
        <begin position="469"/>
        <end position="482"/>
    </location>
</feature>
<keyword evidence="3" id="KW-0812">Transmembrane</keyword>
<feature type="compositionally biased region" description="Polar residues" evidence="7">
    <location>
        <begin position="506"/>
        <end position="516"/>
    </location>
</feature>
<dbReference type="AlphaFoldDB" id="A0AAD5V290"/>
<keyword evidence="4" id="KW-1133">Transmembrane helix</keyword>
<dbReference type="Pfam" id="PF25539">
    <property type="entry name" value="Bestrophin_2"/>
    <property type="match status" value="2"/>
</dbReference>
<keyword evidence="5" id="KW-0406">Ion transport</keyword>